<dbReference type="PROSITE" id="PS00913">
    <property type="entry name" value="ADH_IRON_1"/>
    <property type="match status" value="1"/>
</dbReference>
<proteinExistence type="inferred from homology"/>
<dbReference type="InterPro" id="IPR056798">
    <property type="entry name" value="ADH_Fe_C"/>
</dbReference>
<evidence type="ECO:0000256" key="2">
    <source>
        <dbReference type="ARBA" id="ARBA00007358"/>
    </source>
</evidence>
<dbReference type="Gene3D" id="3.40.50.1970">
    <property type="match status" value="1"/>
</dbReference>
<evidence type="ECO:0000313" key="8">
    <source>
        <dbReference type="Proteomes" id="UP000031838"/>
    </source>
</evidence>
<dbReference type="PANTHER" id="PTHR11496">
    <property type="entry name" value="ALCOHOL DEHYDROGENASE"/>
    <property type="match status" value="1"/>
</dbReference>
<comment type="cofactor">
    <cofactor evidence="1">
        <name>Fe cation</name>
        <dbReference type="ChEBI" id="CHEBI:24875"/>
    </cofactor>
</comment>
<evidence type="ECO:0000256" key="4">
    <source>
        <dbReference type="ARBA" id="ARBA00023027"/>
    </source>
</evidence>
<protein>
    <submittedName>
        <fullName evidence="7">Putative iron-containing alcohol dehydrogenase</fullName>
    </submittedName>
</protein>
<dbReference type="Proteomes" id="UP000031838">
    <property type="component" value="Chromosome 2"/>
</dbReference>
<keyword evidence="3" id="KW-0560">Oxidoreductase</keyword>
<evidence type="ECO:0000259" key="6">
    <source>
        <dbReference type="Pfam" id="PF25137"/>
    </source>
</evidence>
<dbReference type="SUPFAM" id="SSF56796">
    <property type="entry name" value="Dehydroquinate synthase-like"/>
    <property type="match status" value="1"/>
</dbReference>
<name>A0A0B6RZB4_BURPL</name>
<dbReference type="Pfam" id="PF00465">
    <property type="entry name" value="Fe-ADH"/>
    <property type="match status" value="1"/>
</dbReference>
<dbReference type="GO" id="GO:0017000">
    <property type="term" value="P:antibiotic biosynthetic process"/>
    <property type="evidence" value="ECO:0007669"/>
    <property type="project" value="InterPro"/>
</dbReference>
<dbReference type="PANTHER" id="PTHR11496:SF102">
    <property type="entry name" value="ALCOHOL DEHYDROGENASE 4"/>
    <property type="match status" value="1"/>
</dbReference>
<gene>
    <name evidence="7" type="ORF">BGL_2c26580</name>
</gene>
<organism evidence="7 8">
    <name type="scientific">Burkholderia plantarii</name>
    <dbReference type="NCBI Taxonomy" id="41899"/>
    <lineage>
        <taxon>Bacteria</taxon>
        <taxon>Pseudomonadati</taxon>
        <taxon>Pseudomonadota</taxon>
        <taxon>Betaproteobacteria</taxon>
        <taxon>Burkholderiales</taxon>
        <taxon>Burkholderiaceae</taxon>
        <taxon>Burkholderia</taxon>
    </lineage>
</organism>
<accession>A0A0B6RZB4</accession>
<sequence>MSTAAGWQFHNPVRVRFGIDTLDAVGEVLAGRRYALVTYPDPAFAALAARIEASAGPALARIDSVEANPSVTMLARACETLAALPAMPEVLVALGGGSVMDSAKVLAAEHGRLEPVLAWIADGTTRVAERALPIVAIPTTSGTGSEVTSWATVWDPARDRKLSLARDDLYPETVLVDPRLVVGLPPAPTLASGLDALSHALESLWNVHANPVTRGLAVSAAREILDALPRVMAAPDDLAARAAMALGALRAGLAFSNTRTALAHNLSYAITLRHGVAHGIACSFCLPAVMRAALGADPDCDRALAEVFGSAEAGPARLEAFLGRLGIACEPAAYGIGAREWHDIVAGAFDGARGRNFIGARARFPQFDFAEAAHAAPPA</sequence>
<dbReference type="KEGG" id="bgp:BGL_2c26580"/>
<reference evidence="7 8" key="2">
    <citation type="journal article" date="2016" name="Appl. Microbiol. Biotechnol.">
        <title>Mutations improving production and secretion of extracellular lipase by Burkholderia glumae PG1.</title>
        <authorList>
            <person name="Knapp A."/>
            <person name="Voget S."/>
            <person name="Gao R."/>
            <person name="Zaburannyi N."/>
            <person name="Krysciak D."/>
            <person name="Breuer M."/>
            <person name="Hauer B."/>
            <person name="Streit W.R."/>
            <person name="Muller R."/>
            <person name="Daniel R."/>
            <person name="Jaeger K.E."/>
        </authorList>
    </citation>
    <scope>NUCLEOTIDE SEQUENCE [LARGE SCALE GENOMIC DNA]</scope>
    <source>
        <strain evidence="7 8">PG1</strain>
    </source>
</reference>
<dbReference type="NCBIfam" id="TIGR03405">
    <property type="entry name" value="Phn_Fe-ADH"/>
    <property type="match status" value="1"/>
</dbReference>
<reference evidence="8" key="1">
    <citation type="submission" date="2011-03" db="EMBL/GenBank/DDBJ databases">
        <authorList>
            <person name="Voget S."/>
            <person name="Streit W.R."/>
            <person name="Jaeger K.E."/>
            <person name="Daniel R."/>
        </authorList>
    </citation>
    <scope>NUCLEOTIDE SEQUENCE [LARGE SCALE GENOMIC DNA]</scope>
    <source>
        <strain evidence="8">PG1</strain>
    </source>
</reference>
<dbReference type="InterPro" id="IPR001670">
    <property type="entry name" value="ADH_Fe/GldA"/>
</dbReference>
<dbReference type="CDD" id="cd08182">
    <property type="entry name" value="HEPD"/>
    <property type="match status" value="1"/>
</dbReference>
<dbReference type="Pfam" id="PF25137">
    <property type="entry name" value="ADH_Fe_C"/>
    <property type="match status" value="1"/>
</dbReference>
<evidence type="ECO:0000256" key="1">
    <source>
        <dbReference type="ARBA" id="ARBA00001962"/>
    </source>
</evidence>
<dbReference type="HOGENOM" id="CLU_007207_0_0_4"/>
<dbReference type="InterPro" id="IPR017775">
    <property type="entry name" value="ADH_Fe_PsrA-like"/>
</dbReference>
<dbReference type="Gene3D" id="1.20.1090.10">
    <property type="entry name" value="Dehydroquinate synthase-like - alpha domain"/>
    <property type="match status" value="1"/>
</dbReference>
<keyword evidence="4" id="KW-0520">NAD</keyword>
<dbReference type="RefSeq" id="WP_042628948.1">
    <property type="nucleotide sequence ID" value="NZ_CP002581.1"/>
</dbReference>
<dbReference type="InterPro" id="IPR035873">
    <property type="entry name" value="PhpC"/>
</dbReference>
<evidence type="ECO:0000259" key="5">
    <source>
        <dbReference type="Pfam" id="PF00465"/>
    </source>
</evidence>
<dbReference type="GO" id="GO:0004022">
    <property type="term" value="F:alcohol dehydrogenase (NAD+) activity"/>
    <property type="evidence" value="ECO:0007669"/>
    <property type="project" value="TreeGrafter"/>
</dbReference>
<feature type="domain" description="Alcohol dehydrogenase iron-type/glycerol dehydrogenase GldA" evidence="5">
    <location>
        <begin position="12"/>
        <end position="178"/>
    </location>
</feature>
<dbReference type="GO" id="GO:0046872">
    <property type="term" value="F:metal ion binding"/>
    <property type="evidence" value="ECO:0007669"/>
    <property type="project" value="InterPro"/>
</dbReference>
<dbReference type="InterPro" id="IPR018211">
    <property type="entry name" value="ADH_Fe_CS"/>
</dbReference>
<dbReference type="EMBL" id="CP002581">
    <property type="protein sequence ID" value="AJK50712.1"/>
    <property type="molecule type" value="Genomic_DNA"/>
</dbReference>
<evidence type="ECO:0000313" key="7">
    <source>
        <dbReference type="EMBL" id="AJK50712.1"/>
    </source>
</evidence>
<evidence type="ECO:0000256" key="3">
    <source>
        <dbReference type="ARBA" id="ARBA00023002"/>
    </source>
</evidence>
<dbReference type="InterPro" id="IPR039697">
    <property type="entry name" value="Alcohol_dehydrogenase_Fe"/>
</dbReference>
<feature type="domain" description="Fe-containing alcohol dehydrogenase-like C-terminal" evidence="6">
    <location>
        <begin position="189"/>
        <end position="350"/>
    </location>
</feature>
<dbReference type="AlphaFoldDB" id="A0A0B6RZB4"/>
<keyword evidence="8" id="KW-1185">Reference proteome</keyword>
<comment type="similarity">
    <text evidence="2">Belongs to the iron-containing alcohol dehydrogenase family.</text>
</comment>